<evidence type="ECO:0000256" key="4">
    <source>
        <dbReference type="ARBA" id="ARBA00023098"/>
    </source>
</evidence>
<keyword evidence="2" id="KW-0436">Ligase</keyword>
<proteinExistence type="inferred from homology"/>
<dbReference type="EMBL" id="CP017754">
    <property type="protein sequence ID" value="AOZ05633.1"/>
    <property type="molecule type" value="Genomic_DNA"/>
</dbReference>
<dbReference type="RefSeq" id="WP_071068788.1">
    <property type="nucleotide sequence ID" value="NZ_CP017754.1"/>
</dbReference>
<keyword evidence="7" id="KW-1185">Reference proteome</keyword>
<keyword evidence="4" id="KW-0443">Lipid metabolism</keyword>
<dbReference type="InterPro" id="IPR045851">
    <property type="entry name" value="AMP-bd_C_sf"/>
</dbReference>
<comment type="similarity">
    <text evidence="1">Belongs to the ATP-dependent AMP-binding enzyme family.</text>
</comment>
<dbReference type="Pfam" id="PF13193">
    <property type="entry name" value="AMP-binding_C"/>
    <property type="match status" value="1"/>
</dbReference>
<dbReference type="Proteomes" id="UP000177515">
    <property type="component" value="Chromosome 1"/>
</dbReference>
<protein>
    <recommendedName>
        <fullName evidence="5">AMP-binding enzyme C-terminal domain-containing protein</fullName>
    </recommendedName>
</protein>
<sequence>MTKLHRWAQIQADKAAEIQADTGAVLTYGGLDRRAGRVGRWLVSLGLLTQHPAVYDAAVSGVPDEEFGEVAKAVVHLRDPARAGAAMAQELVDFCLARLGRPKLPRTVVFDNPLPRLETGKLLRRELKERYRGRPGEGFAVQARRAAADA</sequence>
<reference evidence="6 7" key="1">
    <citation type="submission" date="2016-10" db="EMBL/GenBank/DDBJ databases">
        <title>Complete genome sequences of three Cupriavidus strains isolated from various Malaysian environments.</title>
        <authorList>
            <person name="Abdullah A.A.-A."/>
            <person name="Shafie N.A.H."/>
            <person name="Lau N.S."/>
        </authorList>
    </citation>
    <scope>NUCLEOTIDE SEQUENCE [LARGE SCALE GENOMIC DNA]</scope>
    <source>
        <strain evidence="6 7">USMAA1020</strain>
    </source>
</reference>
<dbReference type="PANTHER" id="PTHR43859">
    <property type="entry name" value="ACYL-ACTIVATING ENZYME"/>
    <property type="match status" value="1"/>
</dbReference>
<dbReference type="InterPro" id="IPR025110">
    <property type="entry name" value="AMP-bd_C"/>
</dbReference>
<evidence type="ECO:0000313" key="6">
    <source>
        <dbReference type="EMBL" id="AOZ05633.1"/>
    </source>
</evidence>
<evidence type="ECO:0000256" key="2">
    <source>
        <dbReference type="ARBA" id="ARBA00022598"/>
    </source>
</evidence>
<dbReference type="PANTHER" id="PTHR43859:SF4">
    <property type="entry name" value="BUTANOATE--COA LIGASE AAE1-RELATED"/>
    <property type="match status" value="1"/>
</dbReference>
<evidence type="ECO:0000256" key="3">
    <source>
        <dbReference type="ARBA" id="ARBA00022832"/>
    </source>
</evidence>
<accession>A0ABM6F363</accession>
<keyword evidence="3" id="KW-0276">Fatty acid metabolism</keyword>
<dbReference type="Gene3D" id="3.30.300.30">
    <property type="match status" value="1"/>
</dbReference>
<organism evidence="6 7">
    <name type="scientific">Cupriavidus malaysiensis</name>
    <dbReference type="NCBI Taxonomy" id="367825"/>
    <lineage>
        <taxon>Bacteria</taxon>
        <taxon>Pseudomonadati</taxon>
        <taxon>Pseudomonadota</taxon>
        <taxon>Betaproteobacteria</taxon>
        <taxon>Burkholderiales</taxon>
        <taxon>Burkholderiaceae</taxon>
        <taxon>Cupriavidus</taxon>
    </lineage>
</organism>
<dbReference type="SUPFAM" id="SSF56801">
    <property type="entry name" value="Acetyl-CoA synthetase-like"/>
    <property type="match status" value="2"/>
</dbReference>
<feature type="domain" description="AMP-binding enzyme C-terminal" evidence="5">
    <location>
        <begin position="48"/>
        <end position="121"/>
    </location>
</feature>
<name>A0ABM6F363_9BURK</name>
<evidence type="ECO:0000256" key="1">
    <source>
        <dbReference type="ARBA" id="ARBA00006432"/>
    </source>
</evidence>
<gene>
    <name evidence="6" type="ORF">BKK80_07335</name>
</gene>
<evidence type="ECO:0000313" key="7">
    <source>
        <dbReference type="Proteomes" id="UP000177515"/>
    </source>
</evidence>
<evidence type="ECO:0000259" key="5">
    <source>
        <dbReference type="Pfam" id="PF13193"/>
    </source>
</evidence>